<dbReference type="Proteomes" id="UP000183794">
    <property type="component" value="Unassembled WGS sequence"/>
</dbReference>
<feature type="transmembrane region" description="Helical" evidence="1">
    <location>
        <begin position="98"/>
        <end position="121"/>
    </location>
</feature>
<organism evidence="2 3">
    <name type="scientific">Moritella viscosa</name>
    <dbReference type="NCBI Taxonomy" id="80854"/>
    <lineage>
        <taxon>Bacteria</taxon>
        <taxon>Pseudomonadati</taxon>
        <taxon>Pseudomonadota</taxon>
        <taxon>Gammaproteobacteria</taxon>
        <taxon>Alteromonadales</taxon>
        <taxon>Moritellaceae</taxon>
        <taxon>Moritella</taxon>
    </lineage>
</organism>
<reference evidence="2 3" key="1">
    <citation type="submission" date="2016-11" db="EMBL/GenBank/DDBJ databases">
        <authorList>
            <person name="Jaros S."/>
            <person name="Januszkiewicz K."/>
            <person name="Wedrychowicz H."/>
        </authorList>
    </citation>
    <scope>NUCLEOTIDE SEQUENCE [LARGE SCALE GENOMIC DNA]</scope>
    <source>
        <strain evidence="2">NVI 5450</strain>
    </source>
</reference>
<dbReference type="AlphaFoldDB" id="A0A1L0CGK1"/>
<evidence type="ECO:0000313" key="2">
    <source>
        <dbReference type="EMBL" id="SGZ15528.1"/>
    </source>
</evidence>
<proteinExistence type="predicted"/>
<keyword evidence="1" id="KW-0812">Transmembrane</keyword>
<accession>A0A1L0CGK1</accession>
<feature type="transmembrane region" description="Helical" evidence="1">
    <location>
        <begin position="59"/>
        <end position="78"/>
    </location>
</feature>
<protein>
    <submittedName>
        <fullName evidence="2">Caa(3)-type oxidase, subunit IV</fullName>
    </submittedName>
</protein>
<feature type="transmembrane region" description="Helical" evidence="1">
    <location>
        <begin position="35"/>
        <end position="53"/>
    </location>
</feature>
<keyword evidence="1" id="KW-0472">Membrane</keyword>
<evidence type="ECO:0000313" key="3">
    <source>
        <dbReference type="Proteomes" id="UP000183794"/>
    </source>
</evidence>
<keyword evidence="1" id="KW-1133">Transmembrane helix</keyword>
<evidence type="ECO:0000256" key="1">
    <source>
        <dbReference type="SAM" id="Phobius"/>
    </source>
</evidence>
<gene>
    <name evidence="2" type="ORF">NVI5450_4189</name>
</gene>
<name>A0A1L0CGK1_9GAMM</name>
<sequence>MDNDFPTIICFEVNMSQKKQDEMLSHRKILSINKINAVWAILISLTLTSVFVSERTPEAALSIIAACFIIAIKGQLVIDKLIGLRFENQTIRAVMLSYFYILPMLFIIGFLFPDAFLIFAIKPLQR</sequence>
<dbReference type="EMBL" id="FPLD01000121">
    <property type="protein sequence ID" value="SGZ15528.1"/>
    <property type="molecule type" value="Genomic_DNA"/>
</dbReference>